<dbReference type="PANTHER" id="PTHR43033">
    <property type="entry name" value="TRNA(ILE)-LYSIDINE SYNTHASE-RELATED"/>
    <property type="match status" value="1"/>
</dbReference>
<dbReference type="NCBIfam" id="TIGR02432">
    <property type="entry name" value="lysidine_TilS_N"/>
    <property type="match status" value="1"/>
</dbReference>
<dbReference type="SUPFAM" id="SSF82829">
    <property type="entry name" value="MesJ substrate recognition domain-like"/>
    <property type="match status" value="1"/>
</dbReference>
<dbReference type="InterPro" id="IPR012796">
    <property type="entry name" value="Lysidine-tRNA-synth_C"/>
</dbReference>
<dbReference type="CDD" id="cd01992">
    <property type="entry name" value="TilS_N"/>
    <property type="match status" value="1"/>
</dbReference>
<evidence type="ECO:0000256" key="7">
    <source>
        <dbReference type="ARBA" id="ARBA00048539"/>
    </source>
</evidence>
<dbReference type="InterPro" id="IPR011063">
    <property type="entry name" value="TilS/TtcA_N"/>
</dbReference>
<gene>
    <name evidence="8" type="primary">tilS</name>
    <name evidence="10" type="ORF">DET59_12245</name>
</gene>
<dbReference type="InterPro" id="IPR012795">
    <property type="entry name" value="tRNA_Ile_lys_synt_N"/>
</dbReference>
<dbReference type="GO" id="GO:0032267">
    <property type="term" value="F:tRNA(Ile)-lysidine synthase activity"/>
    <property type="evidence" value="ECO:0007669"/>
    <property type="project" value="UniProtKB-EC"/>
</dbReference>
<evidence type="ECO:0000256" key="3">
    <source>
        <dbReference type="ARBA" id="ARBA00022598"/>
    </source>
</evidence>
<dbReference type="Gene3D" id="3.40.50.620">
    <property type="entry name" value="HUPs"/>
    <property type="match status" value="1"/>
</dbReference>
<comment type="caution">
    <text evidence="10">The sequence shown here is derived from an EMBL/GenBank/DDBJ whole genome shotgun (WGS) entry which is preliminary data.</text>
</comment>
<accession>A0A366EHV0</accession>
<reference evidence="10 11" key="1">
    <citation type="submission" date="2018-06" db="EMBL/GenBank/DDBJ databases">
        <title>Freshwater and sediment microbial communities from various areas in North America, analyzing microbe dynamics in response to fracking.</title>
        <authorList>
            <person name="Lamendella R."/>
        </authorList>
    </citation>
    <scope>NUCLEOTIDE SEQUENCE [LARGE SCALE GENOMIC DNA]</scope>
    <source>
        <strain evidence="10 11">97B</strain>
    </source>
</reference>
<comment type="subcellular location">
    <subcellularLocation>
        <location evidence="1 8">Cytoplasm</location>
    </subcellularLocation>
</comment>
<keyword evidence="3 8" id="KW-0436">Ligase</keyword>
<organism evidence="10 11">
    <name type="scientific">Rossellomorea aquimaris</name>
    <dbReference type="NCBI Taxonomy" id="189382"/>
    <lineage>
        <taxon>Bacteria</taxon>
        <taxon>Bacillati</taxon>
        <taxon>Bacillota</taxon>
        <taxon>Bacilli</taxon>
        <taxon>Bacillales</taxon>
        <taxon>Bacillaceae</taxon>
        <taxon>Rossellomorea</taxon>
    </lineage>
</organism>
<sequence>MGEMVSGRGSVMLEQTIKKFIQDHRLINKGDRIMVAVSGGPDSLALLHFLDSNKAEWEVEVMAAHLDHMFRGDESYQELLFVKEYCNKRNIPFYGDRVDVSMEIERTNGSLQETARQIRYEFLMEAMEEASAATLALGHHGDDQVETILMKLTRGAAGAGRAGIPLKRSIAAGLIIRPFLPVTKEEIEAYCERHDLNPRRDPSNLKEDYTRNRFRKKVLPFLKKENPHVHLQFQRFSEELAEDEAYLEELTRDKLNKVWNDTGDYSSLHIDGFLAMPQPLQRRGINLILNYLYKLRPSSLSSIHIYDVLGILKGKTPNASLDLPKGLKVTRAYHTCYFHFGELALTEAPYCHEIQVNETLELQGGYQFLLYFSSSLAEDRTGDMIYIDPDKVTLPLYVRTRKNGDRMKVKGLEGSKKLKTLFIDEKVPVHLRDEWPIVVDANNHVLWVPGMKKSTYDLGEEQENSLVLQFKSNHLLGGS</sequence>
<dbReference type="OrthoDB" id="9807403at2"/>
<keyword evidence="5 8" id="KW-0547">Nucleotide-binding</keyword>
<evidence type="ECO:0000256" key="1">
    <source>
        <dbReference type="ARBA" id="ARBA00004496"/>
    </source>
</evidence>
<keyword evidence="6 8" id="KW-0067">ATP-binding</keyword>
<evidence type="ECO:0000256" key="4">
    <source>
        <dbReference type="ARBA" id="ARBA00022694"/>
    </source>
</evidence>
<dbReference type="SMART" id="SM00977">
    <property type="entry name" value="TilS_C"/>
    <property type="match status" value="1"/>
</dbReference>
<feature type="binding site" evidence="8">
    <location>
        <begin position="38"/>
        <end position="43"/>
    </location>
    <ligand>
        <name>ATP</name>
        <dbReference type="ChEBI" id="CHEBI:30616"/>
    </ligand>
</feature>
<dbReference type="EC" id="6.3.4.19" evidence="8"/>
<dbReference type="Proteomes" id="UP000252118">
    <property type="component" value="Unassembled WGS sequence"/>
</dbReference>
<dbReference type="NCBIfam" id="TIGR02433">
    <property type="entry name" value="lysidine_TilS_C"/>
    <property type="match status" value="1"/>
</dbReference>
<protein>
    <recommendedName>
        <fullName evidence="8">tRNA(Ile)-lysidine synthase</fullName>
        <ecNumber evidence="8">6.3.4.19</ecNumber>
    </recommendedName>
    <alternativeName>
        <fullName evidence="8">tRNA(Ile)-2-lysyl-cytidine synthase</fullName>
    </alternativeName>
    <alternativeName>
        <fullName evidence="8">tRNA(Ile)-lysidine synthetase</fullName>
    </alternativeName>
</protein>
<feature type="domain" description="Lysidine-tRNA(Ile) synthetase C-terminal" evidence="9">
    <location>
        <begin position="396"/>
        <end position="468"/>
    </location>
</feature>
<keyword evidence="2 8" id="KW-0963">Cytoplasm</keyword>
<dbReference type="Gene3D" id="3.30.465.60">
    <property type="match status" value="1"/>
</dbReference>
<comment type="similarity">
    <text evidence="8">Belongs to the tRNA(Ile)-lysidine synthase family.</text>
</comment>
<comment type="domain">
    <text evidence="8">The N-terminal region contains the highly conserved SGGXDS motif, predicted to be a P-loop motif involved in ATP binding.</text>
</comment>
<evidence type="ECO:0000313" key="11">
    <source>
        <dbReference type="Proteomes" id="UP000252118"/>
    </source>
</evidence>
<evidence type="ECO:0000259" key="9">
    <source>
        <dbReference type="SMART" id="SM00977"/>
    </source>
</evidence>
<comment type="function">
    <text evidence="8">Ligates lysine onto the cytidine present at position 34 of the AUA codon-specific tRNA(Ile) that contains the anticodon CAU, in an ATP-dependent manner. Cytidine is converted to lysidine, thus changing the amino acid specificity of the tRNA from methionine to isoleucine.</text>
</comment>
<dbReference type="HAMAP" id="MF_01161">
    <property type="entry name" value="tRNA_Ile_lys_synt"/>
    <property type="match status" value="1"/>
</dbReference>
<evidence type="ECO:0000313" key="10">
    <source>
        <dbReference type="EMBL" id="RBP01019.1"/>
    </source>
</evidence>
<dbReference type="Pfam" id="PF11734">
    <property type="entry name" value="TilS_C"/>
    <property type="match status" value="1"/>
</dbReference>
<comment type="catalytic activity">
    <reaction evidence="7 8">
        <text>cytidine(34) in tRNA(Ile2) + L-lysine + ATP = lysidine(34) in tRNA(Ile2) + AMP + diphosphate + H(+)</text>
        <dbReference type="Rhea" id="RHEA:43744"/>
        <dbReference type="Rhea" id="RHEA-COMP:10625"/>
        <dbReference type="Rhea" id="RHEA-COMP:10670"/>
        <dbReference type="ChEBI" id="CHEBI:15378"/>
        <dbReference type="ChEBI" id="CHEBI:30616"/>
        <dbReference type="ChEBI" id="CHEBI:32551"/>
        <dbReference type="ChEBI" id="CHEBI:33019"/>
        <dbReference type="ChEBI" id="CHEBI:82748"/>
        <dbReference type="ChEBI" id="CHEBI:83665"/>
        <dbReference type="ChEBI" id="CHEBI:456215"/>
        <dbReference type="EC" id="6.3.4.19"/>
    </reaction>
</comment>
<dbReference type="InterPro" id="IPR012094">
    <property type="entry name" value="tRNA_Ile_lys_synt"/>
</dbReference>
<keyword evidence="4 8" id="KW-0819">tRNA processing</keyword>
<evidence type="ECO:0000256" key="6">
    <source>
        <dbReference type="ARBA" id="ARBA00022840"/>
    </source>
</evidence>
<dbReference type="SUPFAM" id="SSF56037">
    <property type="entry name" value="PheT/TilS domain"/>
    <property type="match status" value="1"/>
</dbReference>
<proteinExistence type="inferred from homology"/>
<dbReference type="SUPFAM" id="SSF52402">
    <property type="entry name" value="Adenine nucleotide alpha hydrolases-like"/>
    <property type="match status" value="1"/>
</dbReference>
<dbReference type="AlphaFoldDB" id="A0A366EHV0"/>
<dbReference type="PANTHER" id="PTHR43033:SF1">
    <property type="entry name" value="TRNA(ILE)-LYSIDINE SYNTHASE-RELATED"/>
    <property type="match status" value="1"/>
</dbReference>
<name>A0A366EHV0_9BACI</name>
<dbReference type="GO" id="GO:0005524">
    <property type="term" value="F:ATP binding"/>
    <property type="evidence" value="ECO:0007669"/>
    <property type="project" value="UniProtKB-UniRule"/>
</dbReference>
<dbReference type="GO" id="GO:0006400">
    <property type="term" value="P:tRNA modification"/>
    <property type="evidence" value="ECO:0007669"/>
    <property type="project" value="UniProtKB-UniRule"/>
</dbReference>
<dbReference type="Pfam" id="PF01171">
    <property type="entry name" value="ATP_bind_3"/>
    <property type="match status" value="1"/>
</dbReference>
<dbReference type="EMBL" id="QNRJ01000022">
    <property type="protein sequence ID" value="RBP01019.1"/>
    <property type="molecule type" value="Genomic_DNA"/>
</dbReference>
<evidence type="ECO:0000256" key="5">
    <source>
        <dbReference type="ARBA" id="ARBA00022741"/>
    </source>
</evidence>
<evidence type="ECO:0000256" key="8">
    <source>
        <dbReference type="HAMAP-Rule" id="MF_01161"/>
    </source>
</evidence>
<dbReference type="InterPro" id="IPR014729">
    <property type="entry name" value="Rossmann-like_a/b/a_fold"/>
</dbReference>
<dbReference type="GO" id="GO:0005737">
    <property type="term" value="C:cytoplasm"/>
    <property type="evidence" value="ECO:0007669"/>
    <property type="project" value="UniProtKB-SubCell"/>
</dbReference>
<evidence type="ECO:0000256" key="2">
    <source>
        <dbReference type="ARBA" id="ARBA00022490"/>
    </source>
</evidence>